<evidence type="ECO:0000256" key="8">
    <source>
        <dbReference type="ARBA" id="ARBA00022842"/>
    </source>
</evidence>
<feature type="region of interest" description="Disordered" evidence="13">
    <location>
        <begin position="136"/>
        <end position="218"/>
    </location>
</feature>
<keyword evidence="10" id="KW-0234">DNA repair</keyword>
<comment type="cofactor">
    <cofactor evidence="1">
        <name>Mg(2+)</name>
        <dbReference type="ChEBI" id="CHEBI:18420"/>
    </cofactor>
</comment>
<evidence type="ECO:0000256" key="9">
    <source>
        <dbReference type="ARBA" id="ARBA00023172"/>
    </source>
</evidence>
<dbReference type="OrthoDB" id="343092at2759"/>
<protein>
    <submittedName>
        <fullName evidence="14">Uncharacterized protein</fullName>
    </submittedName>
</protein>
<evidence type="ECO:0000256" key="3">
    <source>
        <dbReference type="ARBA" id="ARBA00022722"/>
    </source>
</evidence>
<keyword evidence="11" id="KW-0539">Nucleus</keyword>
<sequence>MSTRSTRRDTFGALPFSPLPLSSPLVYNTPGSARPAYHTPQHAGTQGNPLSICTTGLTTPPWMQGVYDGGILSGADFSPPSPPLARQLFNSTTPCRTANNGDLVDNALAANEIENGRACLDSTSYTEANPFLLPVETSATCDDDDGDDDDGRDDGNKKCQNGQTLANEAEMQAGSSGKKRQRNHAQQDCSQRQKRRQSDGARKKRRPVREQTQKEQQSVQEQAQKAVQLQQSNALEIRRLNVARDKDDCAREMTVVLGGIAAEKTAICDALEDVGCAVQVVDTAATLPSSLHSGYITWRRRAIARYDSEQRLFVPLSASRRQRDGGAVELQDEPYTLALLQAADWIAASATQSAHETLVRSLRRNCPQHHLTIVIVGIGAHLRKRKKQWHHWYAACVRSSGSPSNGSEITDASMPDEALLGPDQREIERRLLVLQVDHQCGVILAESWRGAAKWVCRLTREIAFKPYIKTLPSAVGIPHVRSGKNAKDAWIIALEQVQACSNAMAQAVAKKYPTPRSLYTAFLSCDTLHAAEHLLDDIQVVSGPYGAQQVRRLGPTVSRRIYRSLMATDSEETIR</sequence>
<dbReference type="GO" id="GO:0031297">
    <property type="term" value="P:replication fork processing"/>
    <property type="evidence" value="ECO:0007669"/>
    <property type="project" value="TreeGrafter"/>
</dbReference>
<evidence type="ECO:0000256" key="13">
    <source>
        <dbReference type="SAM" id="MobiDB-lite"/>
    </source>
</evidence>
<dbReference type="EMBL" id="KZ993035">
    <property type="protein sequence ID" value="RKP05774.1"/>
    <property type="molecule type" value="Genomic_DNA"/>
</dbReference>
<evidence type="ECO:0000313" key="14">
    <source>
        <dbReference type="EMBL" id="RKP05774.1"/>
    </source>
</evidence>
<evidence type="ECO:0000256" key="1">
    <source>
        <dbReference type="ARBA" id="ARBA00001946"/>
    </source>
</evidence>
<keyword evidence="6" id="KW-0227">DNA damage</keyword>
<reference evidence="15" key="1">
    <citation type="journal article" date="2018" name="Nat. Microbiol.">
        <title>Leveraging single-cell genomics to expand the fungal tree of life.</title>
        <authorList>
            <person name="Ahrendt S.R."/>
            <person name="Quandt C.A."/>
            <person name="Ciobanu D."/>
            <person name="Clum A."/>
            <person name="Salamov A."/>
            <person name="Andreopoulos B."/>
            <person name="Cheng J.F."/>
            <person name="Woyke T."/>
            <person name="Pelin A."/>
            <person name="Henrissat B."/>
            <person name="Reynolds N.K."/>
            <person name="Benny G.L."/>
            <person name="Smith M.E."/>
            <person name="James T.Y."/>
            <person name="Grigoriev I.V."/>
        </authorList>
    </citation>
    <scope>NUCLEOTIDE SEQUENCE [LARGE SCALE GENOMIC DNA]</scope>
    <source>
        <strain evidence="15">RSA 1356</strain>
    </source>
</reference>
<dbReference type="GO" id="GO:0048476">
    <property type="term" value="C:Holliday junction resolvase complex"/>
    <property type="evidence" value="ECO:0007669"/>
    <property type="project" value="InterPro"/>
</dbReference>
<dbReference type="PANTHER" id="PTHR21077:SF5">
    <property type="entry name" value="CROSSOVER JUNCTION ENDONUCLEASE MMS4"/>
    <property type="match status" value="1"/>
</dbReference>
<keyword evidence="4" id="KW-0479">Metal-binding</keyword>
<organism evidence="14 15">
    <name type="scientific">Thamnocephalis sphaerospora</name>
    <dbReference type="NCBI Taxonomy" id="78915"/>
    <lineage>
        <taxon>Eukaryota</taxon>
        <taxon>Fungi</taxon>
        <taxon>Fungi incertae sedis</taxon>
        <taxon>Zoopagomycota</taxon>
        <taxon>Zoopagomycotina</taxon>
        <taxon>Zoopagomycetes</taxon>
        <taxon>Zoopagales</taxon>
        <taxon>Sigmoideomycetaceae</taxon>
        <taxon>Thamnocephalis</taxon>
    </lineage>
</organism>
<dbReference type="GO" id="GO:0008821">
    <property type="term" value="F:crossover junction DNA endonuclease activity"/>
    <property type="evidence" value="ECO:0007669"/>
    <property type="project" value="TreeGrafter"/>
</dbReference>
<evidence type="ECO:0000256" key="12">
    <source>
        <dbReference type="ARBA" id="ARBA00023254"/>
    </source>
</evidence>
<dbReference type="GO" id="GO:0000712">
    <property type="term" value="P:resolution of meiotic recombination intermediates"/>
    <property type="evidence" value="ECO:0007669"/>
    <property type="project" value="TreeGrafter"/>
</dbReference>
<dbReference type="GO" id="GO:0005634">
    <property type="term" value="C:nucleus"/>
    <property type="evidence" value="ECO:0007669"/>
    <property type="project" value="UniProtKB-SubCell"/>
</dbReference>
<dbReference type="Pfam" id="PF21292">
    <property type="entry name" value="EME1-MUS81_C"/>
    <property type="match status" value="1"/>
</dbReference>
<dbReference type="Proteomes" id="UP000271241">
    <property type="component" value="Unassembled WGS sequence"/>
</dbReference>
<dbReference type="InterPro" id="IPR033310">
    <property type="entry name" value="Mms4/EME1/EME2"/>
</dbReference>
<keyword evidence="15" id="KW-1185">Reference proteome</keyword>
<dbReference type="Gene3D" id="3.40.50.10130">
    <property type="match status" value="1"/>
</dbReference>
<keyword evidence="3" id="KW-0540">Nuclease</keyword>
<evidence type="ECO:0000256" key="7">
    <source>
        <dbReference type="ARBA" id="ARBA00022801"/>
    </source>
</evidence>
<dbReference type="GO" id="GO:0031573">
    <property type="term" value="P:mitotic intra-S DNA damage checkpoint signaling"/>
    <property type="evidence" value="ECO:0007669"/>
    <property type="project" value="TreeGrafter"/>
</dbReference>
<evidence type="ECO:0000256" key="10">
    <source>
        <dbReference type="ARBA" id="ARBA00023204"/>
    </source>
</evidence>
<dbReference type="GO" id="GO:0046872">
    <property type="term" value="F:metal ion binding"/>
    <property type="evidence" value="ECO:0007669"/>
    <property type="project" value="UniProtKB-KW"/>
</dbReference>
<evidence type="ECO:0000256" key="11">
    <source>
        <dbReference type="ARBA" id="ARBA00023242"/>
    </source>
</evidence>
<dbReference type="Gene3D" id="1.10.150.670">
    <property type="entry name" value="Crossover junction endonuclease EME1, DNA-binding domain"/>
    <property type="match status" value="1"/>
</dbReference>
<evidence type="ECO:0000313" key="15">
    <source>
        <dbReference type="Proteomes" id="UP000271241"/>
    </source>
</evidence>
<dbReference type="PANTHER" id="PTHR21077">
    <property type="entry name" value="EME1 PROTEIN"/>
    <property type="match status" value="1"/>
</dbReference>
<keyword evidence="5" id="KW-0255">Endonuclease</keyword>
<accession>A0A4P9XJ54</accession>
<evidence type="ECO:0000256" key="5">
    <source>
        <dbReference type="ARBA" id="ARBA00022759"/>
    </source>
</evidence>
<evidence type="ECO:0000256" key="6">
    <source>
        <dbReference type="ARBA" id="ARBA00022763"/>
    </source>
</evidence>
<evidence type="ECO:0000256" key="2">
    <source>
        <dbReference type="ARBA" id="ARBA00004123"/>
    </source>
</evidence>
<gene>
    <name evidence="14" type="ORF">THASP1DRAFT_32392</name>
</gene>
<dbReference type="AlphaFoldDB" id="A0A4P9XJ54"/>
<keyword evidence="12" id="KW-0469">Meiosis</keyword>
<evidence type="ECO:0000256" key="4">
    <source>
        <dbReference type="ARBA" id="ARBA00022723"/>
    </source>
</evidence>
<comment type="subcellular location">
    <subcellularLocation>
        <location evidence="2">Nucleus</location>
    </subcellularLocation>
</comment>
<keyword evidence="9" id="KW-0233">DNA recombination</keyword>
<proteinExistence type="predicted"/>
<dbReference type="InterPro" id="IPR042530">
    <property type="entry name" value="EME1/EME2_C"/>
</dbReference>
<dbReference type="GO" id="GO:0006302">
    <property type="term" value="P:double-strand break repair"/>
    <property type="evidence" value="ECO:0007669"/>
    <property type="project" value="TreeGrafter"/>
</dbReference>
<keyword evidence="7" id="KW-0378">Hydrolase</keyword>
<name>A0A4P9XJ54_9FUNG</name>
<keyword evidence="8" id="KW-0460">Magnesium</keyword>
<dbReference type="STRING" id="78915.A0A4P9XJ54"/>
<feature type="compositionally biased region" description="Acidic residues" evidence="13">
    <location>
        <begin position="141"/>
        <end position="152"/>
    </location>
</feature>